<reference evidence="2" key="1">
    <citation type="submission" date="2018-02" db="EMBL/GenBank/DDBJ databases">
        <title>Rhizophora mucronata_Transcriptome.</title>
        <authorList>
            <person name="Meera S.P."/>
            <person name="Sreeshan A."/>
            <person name="Augustine A."/>
        </authorList>
    </citation>
    <scope>NUCLEOTIDE SEQUENCE</scope>
    <source>
        <tissue evidence="2">Leaf</tissue>
    </source>
</reference>
<feature type="signal peptide" evidence="1">
    <location>
        <begin position="1"/>
        <end position="16"/>
    </location>
</feature>
<name>A0A2P2JHF1_RHIMU</name>
<sequence length="43" mass="4784">MHQVLLIILLSIQAQHDHTNLTCKGDSTLRTNTQAIRPTLTVS</sequence>
<proteinExistence type="predicted"/>
<dbReference type="EMBL" id="GGEC01012424">
    <property type="protein sequence ID" value="MBW92907.1"/>
    <property type="molecule type" value="Transcribed_RNA"/>
</dbReference>
<accession>A0A2P2JHF1</accession>
<dbReference type="AlphaFoldDB" id="A0A2P2JHF1"/>
<evidence type="ECO:0000256" key="1">
    <source>
        <dbReference type="SAM" id="SignalP"/>
    </source>
</evidence>
<protein>
    <submittedName>
        <fullName evidence="2">Uncharacterized protein</fullName>
    </submittedName>
</protein>
<evidence type="ECO:0000313" key="2">
    <source>
        <dbReference type="EMBL" id="MBW92907.1"/>
    </source>
</evidence>
<keyword evidence="1" id="KW-0732">Signal</keyword>
<feature type="chain" id="PRO_5015185486" evidence="1">
    <location>
        <begin position="17"/>
        <end position="43"/>
    </location>
</feature>
<organism evidence="2">
    <name type="scientific">Rhizophora mucronata</name>
    <name type="common">Asiatic mangrove</name>
    <dbReference type="NCBI Taxonomy" id="61149"/>
    <lineage>
        <taxon>Eukaryota</taxon>
        <taxon>Viridiplantae</taxon>
        <taxon>Streptophyta</taxon>
        <taxon>Embryophyta</taxon>
        <taxon>Tracheophyta</taxon>
        <taxon>Spermatophyta</taxon>
        <taxon>Magnoliopsida</taxon>
        <taxon>eudicotyledons</taxon>
        <taxon>Gunneridae</taxon>
        <taxon>Pentapetalae</taxon>
        <taxon>rosids</taxon>
        <taxon>fabids</taxon>
        <taxon>Malpighiales</taxon>
        <taxon>Rhizophoraceae</taxon>
        <taxon>Rhizophora</taxon>
    </lineage>
</organism>